<dbReference type="Proteomes" id="UP000307808">
    <property type="component" value="Unassembled WGS sequence"/>
</dbReference>
<dbReference type="OrthoDB" id="3781094at2"/>
<dbReference type="PROSITE" id="PS51257">
    <property type="entry name" value="PROKAR_LIPOPROTEIN"/>
    <property type="match status" value="1"/>
</dbReference>
<sequence length="300" mass="30939">MRRTTTLRRAGAALALPLALSLAACGGDDDAKSGAGEDSSSVDSSAAPDAKDSATPGESTGPDGDSSDASSPGSPVVAGAKPGDDITAKQFGKLLAAAFERATTAEVEMTSKAKDSTTTFSGDIDFTGEEPELALTMVGGAMPSGQKGDLRLVDGALYLKTGMSGDKFIKIPASDVAGAGLDLSALDPSKTVDMFAQAATSVKYVGEEEVDGDALQHYALQLDPSKMNLNKAVLSQYPKSIDYDVWFDADGRVRTIDMTIGKLGSTSVTYEDWGDPVSISAPPADDVIERPDMPDSPEQG</sequence>
<evidence type="ECO:0000256" key="1">
    <source>
        <dbReference type="SAM" id="MobiDB-lite"/>
    </source>
</evidence>
<evidence type="ECO:0000313" key="3">
    <source>
        <dbReference type="EMBL" id="TKI62599.1"/>
    </source>
</evidence>
<dbReference type="RefSeq" id="WP_137065868.1">
    <property type="nucleotide sequence ID" value="NZ_CP040748.1"/>
</dbReference>
<accession>A0A4U2YMV9</accession>
<feature type="signal peptide" evidence="2">
    <location>
        <begin position="1"/>
        <end position="26"/>
    </location>
</feature>
<feature type="compositionally biased region" description="Low complexity" evidence="1">
    <location>
        <begin position="38"/>
        <end position="48"/>
    </location>
</feature>
<dbReference type="SUPFAM" id="SSF89392">
    <property type="entry name" value="Prokaryotic lipoproteins and lipoprotein localization factors"/>
    <property type="match status" value="1"/>
</dbReference>
<feature type="chain" id="PRO_5038677461" evidence="2">
    <location>
        <begin position="27"/>
        <end position="300"/>
    </location>
</feature>
<name>A0A4U2YMV9_9ACTN</name>
<keyword evidence="4" id="KW-1185">Reference proteome</keyword>
<dbReference type="InterPro" id="IPR029046">
    <property type="entry name" value="LolA/LolB/LppX"/>
</dbReference>
<proteinExistence type="predicted"/>
<dbReference type="EMBL" id="SZPY01000002">
    <property type="protein sequence ID" value="TKI62599.1"/>
    <property type="molecule type" value="Genomic_DNA"/>
</dbReference>
<keyword evidence="3" id="KW-0449">Lipoprotein</keyword>
<feature type="compositionally biased region" description="Low complexity" evidence="1">
    <location>
        <begin position="59"/>
        <end position="75"/>
    </location>
</feature>
<organism evidence="3 4">
    <name type="scientific">Nocardioides jishulii</name>
    <dbReference type="NCBI Taxonomy" id="2575440"/>
    <lineage>
        <taxon>Bacteria</taxon>
        <taxon>Bacillati</taxon>
        <taxon>Actinomycetota</taxon>
        <taxon>Actinomycetes</taxon>
        <taxon>Propionibacteriales</taxon>
        <taxon>Nocardioidaceae</taxon>
        <taxon>Nocardioides</taxon>
    </lineage>
</organism>
<protein>
    <submittedName>
        <fullName evidence="3">LppX_LprAFG lipoprotein</fullName>
    </submittedName>
</protein>
<dbReference type="AlphaFoldDB" id="A0A4U2YMV9"/>
<gene>
    <name evidence="3" type="ORF">FC770_09545</name>
</gene>
<keyword evidence="2" id="KW-0732">Signal</keyword>
<evidence type="ECO:0000313" key="4">
    <source>
        <dbReference type="Proteomes" id="UP000307808"/>
    </source>
</evidence>
<dbReference type="Gene3D" id="2.50.20.20">
    <property type="match status" value="1"/>
</dbReference>
<reference evidence="3 4" key="1">
    <citation type="submission" date="2019-04" db="EMBL/GenBank/DDBJ databases">
        <authorList>
            <person name="Dong K."/>
        </authorList>
    </citation>
    <scope>NUCLEOTIDE SEQUENCE [LARGE SCALE GENOMIC DNA]</scope>
    <source>
        <strain evidence="4">dk3543</strain>
    </source>
</reference>
<feature type="region of interest" description="Disordered" evidence="1">
    <location>
        <begin position="26"/>
        <end position="83"/>
    </location>
</feature>
<evidence type="ECO:0000256" key="2">
    <source>
        <dbReference type="SAM" id="SignalP"/>
    </source>
</evidence>
<feature type="region of interest" description="Disordered" evidence="1">
    <location>
        <begin position="274"/>
        <end position="300"/>
    </location>
</feature>
<comment type="caution">
    <text evidence="3">The sequence shown here is derived from an EMBL/GenBank/DDBJ whole genome shotgun (WGS) entry which is preliminary data.</text>
</comment>